<protein>
    <submittedName>
        <fullName evidence="2">Polynucleotide kinase 3'-phosphatase</fullName>
    </submittedName>
</protein>
<reference evidence="2 3" key="1">
    <citation type="submission" date="2013-03" db="EMBL/GenBank/DDBJ databases">
        <title>The Genome Sequence of Phialophora europaea CBS 101466.</title>
        <authorList>
            <consortium name="The Broad Institute Genomics Platform"/>
            <person name="Cuomo C."/>
            <person name="de Hoog S."/>
            <person name="Gorbushina A."/>
            <person name="Walker B."/>
            <person name="Young S.K."/>
            <person name="Zeng Q."/>
            <person name="Gargeya S."/>
            <person name="Fitzgerald M."/>
            <person name="Haas B."/>
            <person name="Abouelleil A."/>
            <person name="Allen A.W."/>
            <person name="Alvarado L."/>
            <person name="Arachchi H.M."/>
            <person name="Berlin A.M."/>
            <person name="Chapman S.B."/>
            <person name="Gainer-Dewar J."/>
            <person name="Goldberg J."/>
            <person name="Griggs A."/>
            <person name="Gujja S."/>
            <person name="Hansen M."/>
            <person name="Howarth C."/>
            <person name="Imamovic A."/>
            <person name="Ireland A."/>
            <person name="Larimer J."/>
            <person name="McCowan C."/>
            <person name="Murphy C."/>
            <person name="Pearson M."/>
            <person name="Poon T.W."/>
            <person name="Priest M."/>
            <person name="Roberts A."/>
            <person name="Saif S."/>
            <person name="Shea T."/>
            <person name="Sisk P."/>
            <person name="Sykes S."/>
            <person name="Wortman J."/>
            <person name="Nusbaum C."/>
            <person name="Birren B."/>
        </authorList>
    </citation>
    <scope>NUCLEOTIDE SEQUENCE [LARGE SCALE GENOMIC DNA]</scope>
    <source>
        <strain evidence="2 3">CBS 101466</strain>
    </source>
</reference>
<dbReference type="OrthoDB" id="19045at2759"/>
<keyword evidence="2" id="KW-0418">Kinase</keyword>
<dbReference type="GO" id="GO:0006284">
    <property type="term" value="P:base-excision repair"/>
    <property type="evidence" value="ECO:0007669"/>
    <property type="project" value="EnsemblFungi"/>
</dbReference>
<dbReference type="Pfam" id="PF13671">
    <property type="entry name" value="AAA_33"/>
    <property type="match status" value="1"/>
</dbReference>
<dbReference type="PANTHER" id="PTHR12083">
    <property type="entry name" value="BIFUNCTIONAL POLYNUCLEOTIDE PHOSPHATASE/KINASE"/>
    <property type="match status" value="1"/>
</dbReference>
<dbReference type="RefSeq" id="XP_008720197.1">
    <property type="nucleotide sequence ID" value="XM_008721975.1"/>
</dbReference>
<dbReference type="Proteomes" id="UP000030752">
    <property type="component" value="Unassembled WGS sequence"/>
</dbReference>
<dbReference type="GO" id="GO:0005634">
    <property type="term" value="C:nucleus"/>
    <property type="evidence" value="ECO:0007669"/>
    <property type="project" value="EnsemblFungi"/>
</dbReference>
<proteinExistence type="predicted"/>
<dbReference type="InterPro" id="IPR006551">
    <property type="entry name" value="Polynucleotide_phosphatase"/>
</dbReference>
<dbReference type="InterPro" id="IPR027417">
    <property type="entry name" value="P-loop_NTPase"/>
</dbReference>
<dbReference type="GO" id="GO:0000012">
    <property type="term" value="P:single strand break repair"/>
    <property type="evidence" value="ECO:0007669"/>
    <property type="project" value="EnsemblFungi"/>
</dbReference>
<dbReference type="AlphaFoldDB" id="W2RQP1"/>
<dbReference type="SUPFAM" id="SSF52540">
    <property type="entry name" value="P-loop containing nucleoside triphosphate hydrolases"/>
    <property type="match status" value="1"/>
</dbReference>
<dbReference type="EMBL" id="KB822723">
    <property type="protein sequence ID" value="ETN38028.1"/>
    <property type="molecule type" value="Genomic_DNA"/>
</dbReference>
<sequence>MSLKRSAPAEQRDVSPPPVKRKIASATTNSAVSSFFKPASQKPAEEVSWRLVDDSLIIGRYNPDLMPSQARKHPVKIAAFDLDDTLITPTGAKFARGAEGWKWWDPCVPGRLRELHNEGYLVTIFTNQGGVSVKEKNPKSLQKEPLSLAKLKAQVINIFKALDLPISLYGASAQDRYRKPRIGMWEELLEDYDLRGDGAVDMDSSFYIGDAAGRERTDKRKKADWASSDRDLAANIGIRFQTPEEFFLGQDVEPYKAAFDPTTYLSETALKKALARFDKKYKQELVIFCGSPGAGKSTFYWRVLQPLAYARINQDTLKSRDKCLKVARQCLDDQQSVAVDNTNADATARKYWVDLAKEFKIPIRCVWFTTPPRLAEHNDNVRAMNVELMNPEKRDMLPGIAFKSFQQRFQEPKLDEGFDDITTVDFSWQGTSEQQAVWSKHWVSKFST</sequence>
<dbReference type="InterPro" id="IPR023214">
    <property type="entry name" value="HAD_sf"/>
</dbReference>
<dbReference type="SUPFAM" id="SSF56784">
    <property type="entry name" value="HAD-like"/>
    <property type="match status" value="1"/>
</dbReference>
<dbReference type="HOGENOM" id="CLU_014938_3_1_1"/>
<dbReference type="VEuPathDB" id="FungiDB:HMPREF1541_07651"/>
<gene>
    <name evidence="2" type="ORF">HMPREF1541_07651</name>
</gene>
<dbReference type="NCBIfam" id="TIGR01664">
    <property type="entry name" value="DNA-3'-Pase"/>
    <property type="match status" value="1"/>
</dbReference>
<dbReference type="GO" id="GO:0046403">
    <property type="term" value="F:polynucleotide 3'-phosphatase activity"/>
    <property type="evidence" value="ECO:0007669"/>
    <property type="project" value="EnsemblFungi"/>
</dbReference>
<dbReference type="FunFam" id="3.40.50.300:FF:002548">
    <property type="entry name" value="DNA kinase/phosphatase Pnk1"/>
    <property type="match status" value="1"/>
</dbReference>
<organism evidence="2 3">
    <name type="scientific">Cyphellophora europaea (strain CBS 101466)</name>
    <name type="common">Phialophora europaea</name>
    <dbReference type="NCBI Taxonomy" id="1220924"/>
    <lineage>
        <taxon>Eukaryota</taxon>
        <taxon>Fungi</taxon>
        <taxon>Dikarya</taxon>
        <taxon>Ascomycota</taxon>
        <taxon>Pezizomycotina</taxon>
        <taxon>Eurotiomycetes</taxon>
        <taxon>Chaetothyriomycetidae</taxon>
        <taxon>Chaetothyriales</taxon>
        <taxon>Cyphellophoraceae</taxon>
        <taxon>Cyphellophora</taxon>
    </lineage>
</organism>
<dbReference type="GO" id="GO:0046404">
    <property type="term" value="F:ATP-dependent polydeoxyribonucleotide 5'-hydroxyl-kinase activity"/>
    <property type="evidence" value="ECO:0007669"/>
    <property type="project" value="EnsemblFungi"/>
</dbReference>
<dbReference type="GeneID" id="19974990"/>
<dbReference type="Gene3D" id="3.40.50.1000">
    <property type="entry name" value="HAD superfamily/HAD-like"/>
    <property type="match status" value="1"/>
</dbReference>
<dbReference type="eggNOG" id="KOG2134">
    <property type="taxonomic scope" value="Eukaryota"/>
</dbReference>
<evidence type="ECO:0000313" key="2">
    <source>
        <dbReference type="EMBL" id="ETN38028.1"/>
    </source>
</evidence>
<dbReference type="InParanoid" id="W2RQP1"/>
<evidence type="ECO:0000313" key="3">
    <source>
        <dbReference type="Proteomes" id="UP000030752"/>
    </source>
</evidence>
<dbReference type="Gene3D" id="3.40.50.300">
    <property type="entry name" value="P-loop containing nucleotide triphosphate hydrolases"/>
    <property type="match status" value="1"/>
</dbReference>
<dbReference type="Pfam" id="PF08645">
    <property type="entry name" value="PNK3P"/>
    <property type="match status" value="1"/>
</dbReference>
<feature type="region of interest" description="Disordered" evidence="1">
    <location>
        <begin position="1"/>
        <end position="28"/>
    </location>
</feature>
<dbReference type="InterPro" id="IPR006549">
    <property type="entry name" value="HAD-SF_hydro_IIIA"/>
</dbReference>
<evidence type="ECO:0000256" key="1">
    <source>
        <dbReference type="SAM" id="MobiDB-lite"/>
    </source>
</evidence>
<keyword evidence="3" id="KW-1185">Reference proteome</keyword>
<dbReference type="InterPro" id="IPR036412">
    <property type="entry name" value="HAD-like_sf"/>
</dbReference>
<dbReference type="InterPro" id="IPR013954">
    <property type="entry name" value="PNK3P"/>
</dbReference>
<dbReference type="GO" id="GO:0003690">
    <property type="term" value="F:double-stranded DNA binding"/>
    <property type="evidence" value="ECO:0007669"/>
    <property type="project" value="TreeGrafter"/>
</dbReference>
<dbReference type="PANTHER" id="PTHR12083:SF9">
    <property type="entry name" value="BIFUNCTIONAL POLYNUCLEOTIDE PHOSPHATASE_KINASE"/>
    <property type="match status" value="1"/>
</dbReference>
<keyword evidence="2" id="KW-0808">Transferase</keyword>
<accession>W2RQP1</accession>
<dbReference type="STRING" id="1220924.W2RQP1"/>
<name>W2RQP1_CYPE1</name>
<dbReference type="NCBIfam" id="TIGR01662">
    <property type="entry name" value="HAD-SF-IIIA"/>
    <property type="match status" value="1"/>
</dbReference>